<dbReference type="SMART" id="SM00849">
    <property type="entry name" value="Lactamase_B"/>
    <property type="match status" value="1"/>
</dbReference>
<feature type="domain" description="Metallo-beta-lactamase" evidence="2">
    <location>
        <begin position="35"/>
        <end position="213"/>
    </location>
</feature>
<organism evidence="3 4">
    <name type="scientific">Desulfosalsimonas propionicica</name>
    <dbReference type="NCBI Taxonomy" id="332175"/>
    <lineage>
        <taxon>Bacteria</taxon>
        <taxon>Pseudomonadati</taxon>
        <taxon>Thermodesulfobacteriota</taxon>
        <taxon>Desulfobacteria</taxon>
        <taxon>Desulfobacterales</taxon>
        <taxon>Desulfosalsimonadaceae</taxon>
        <taxon>Desulfosalsimonas</taxon>
    </lineage>
</organism>
<accession>A0A7W0HJ60</accession>
<evidence type="ECO:0000259" key="2">
    <source>
        <dbReference type="SMART" id="SM00849"/>
    </source>
</evidence>
<name>A0A7W0HJ60_9BACT</name>
<dbReference type="Pfam" id="PF12706">
    <property type="entry name" value="Lactamase_B_2"/>
    <property type="match status" value="1"/>
</dbReference>
<feature type="region of interest" description="Disordered" evidence="1">
    <location>
        <begin position="1"/>
        <end position="20"/>
    </location>
</feature>
<dbReference type="SUPFAM" id="SSF56281">
    <property type="entry name" value="Metallo-hydrolase/oxidoreductase"/>
    <property type="match status" value="1"/>
</dbReference>
<dbReference type="EMBL" id="JACDUS010000001">
    <property type="protein sequence ID" value="MBA2879768.1"/>
    <property type="molecule type" value="Genomic_DNA"/>
</dbReference>
<dbReference type="RefSeq" id="WP_181549467.1">
    <property type="nucleotide sequence ID" value="NZ_JACDUS010000001.1"/>
</dbReference>
<dbReference type="PANTHER" id="PTHR47619:SF1">
    <property type="entry name" value="EXODEOXYRIBONUCLEASE WALJ"/>
    <property type="match status" value="1"/>
</dbReference>
<keyword evidence="4" id="KW-1185">Reference proteome</keyword>
<dbReference type="InterPro" id="IPR052533">
    <property type="entry name" value="WalJ/YycJ-like"/>
</dbReference>
<evidence type="ECO:0000313" key="3">
    <source>
        <dbReference type="EMBL" id="MBA2879768.1"/>
    </source>
</evidence>
<dbReference type="PANTHER" id="PTHR47619">
    <property type="entry name" value="METALLO-HYDROLASE YYCJ-RELATED"/>
    <property type="match status" value="1"/>
</dbReference>
<proteinExistence type="predicted"/>
<dbReference type="AlphaFoldDB" id="A0A7W0HJ60"/>
<gene>
    <name evidence="3" type="ORF">HNR65_000075</name>
</gene>
<comment type="caution">
    <text evidence="3">The sequence shown here is derived from an EMBL/GenBank/DDBJ whole genome shotgun (WGS) entry which is preliminary data.</text>
</comment>
<reference evidence="3 4" key="1">
    <citation type="submission" date="2020-07" db="EMBL/GenBank/DDBJ databases">
        <title>Genomic Encyclopedia of Type Strains, Phase IV (KMG-IV): sequencing the most valuable type-strain genomes for metagenomic binning, comparative biology and taxonomic classification.</title>
        <authorList>
            <person name="Goeker M."/>
        </authorList>
    </citation>
    <scope>NUCLEOTIDE SEQUENCE [LARGE SCALE GENOMIC DNA]</scope>
    <source>
        <strain evidence="3 4">DSM 17721</strain>
    </source>
</reference>
<sequence length="282" mass="30532">MKQQPPFGASVSRSCVSSPKGSDRLCICMLASGSKGNAIYVASGQTAVLIDAGLSGIQIERRMQQQGLCPQNLDALVVSHEHNDHVTGVGVLARRYNLPVYINDGTREAAARHLGRIDAFCPFSCGTRFAVNDLVFRPFSISHDAAEPAGFTVENKAGKIGIATDLGMATAIVRHHLQGCDLLVLEANHDVPMLEQGPYPWPTKQRVKGRTGHLSNEAARDLLMEVIHDRLKNVILAHISQTNNTPEKALSVVAEPVNGRRLRFSAACQDACGRMFEITKTA</sequence>
<dbReference type="InterPro" id="IPR001279">
    <property type="entry name" value="Metallo-B-lactamas"/>
</dbReference>
<dbReference type="InterPro" id="IPR036866">
    <property type="entry name" value="RibonucZ/Hydroxyglut_hydro"/>
</dbReference>
<evidence type="ECO:0000313" key="4">
    <source>
        <dbReference type="Proteomes" id="UP000525298"/>
    </source>
</evidence>
<dbReference type="Gene3D" id="3.60.15.10">
    <property type="entry name" value="Ribonuclease Z/Hydroxyacylglutathione hydrolase-like"/>
    <property type="match status" value="1"/>
</dbReference>
<feature type="compositionally biased region" description="Polar residues" evidence="1">
    <location>
        <begin position="11"/>
        <end position="20"/>
    </location>
</feature>
<evidence type="ECO:0000256" key="1">
    <source>
        <dbReference type="SAM" id="MobiDB-lite"/>
    </source>
</evidence>
<dbReference type="Proteomes" id="UP000525298">
    <property type="component" value="Unassembled WGS sequence"/>
</dbReference>
<protein>
    <submittedName>
        <fullName evidence="3">Phosphoribosyl 1,2-cyclic phosphodiesterase</fullName>
    </submittedName>
</protein>